<dbReference type="InterPro" id="IPR011008">
    <property type="entry name" value="Dimeric_a/b-barrel"/>
</dbReference>
<organism evidence="2 3">
    <name type="scientific">Parvularcula dongshanensis</name>
    <dbReference type="NCBI Taxonomy" id="1173995"/>
    <lineage>
        <taxon>Bacteria</taxon>
        <taxon>Pseudomonadati</taxon>
        <taxon>Pseudomonadota</taxon>
        <taxon>Alphaproteobacteria</taxon>
        <taxon>Parvularculales</taxon>
        <taxon>Parvularculaceae</taxon>
        <taxon>Parvularcula</taxon>
    </lineage>
</organism>
<dbReference type="Gene3D" id="3.30.70.100">
    <property type="match status" value="1"/>
</dbReference>
<feature type="domain" description="ABM" evidence="1">
    <location>
        <begin position="4"/>
        <end position="66"/>
    </location>
</feature>
<dbReference type="InterPro" id="IPR007138">
    <property type="entry name" value="ABM_dom"/>
</dbReference>
<dbReference type="AlphaFoldDB" id="A0A840I7A0"/>
<proteinExistence type="predicted"/>
<reference evidence="2 3" key="1">
    <citation type="submission" date="2020-08" db="EMBL/GenBank/DDBJ databases">
        <title>Genomic Encyclopedia of Type Strains, Phase IV (KMG-IV): sequencing the most valuable type-strain genomes for metagenomic binning, comparative biology and taxonomic classification.</title>
        <authorList>
            <person name="Goeker M."/>
        </authorList>
    </citation>
    <scope>NUCLEOTIDE SEQUENCE [LARGE SCALE GENOMIC DNA]</scope>
    <source>
        <strain evidence="2 3">DSM 102850</strain>
    </source>
</reference>
<protein>
    <submittedName>
        <fullName evidence="2">Quinol monooxygenase YgiN</fullName>
    </submittedName>
</protein>
<dbReference type="GO" id="GO:0004497">
    <property type="term" value="F:monooxygenase activity"/>
    <property type="evidence" value="ECO:0007669"/>
    <property type="project" value="UniProtKB-KW"/>
</dbReference>
<gene>
    <name evidence="2" type="ORF">GGQ59_002685</name>
</gene>
<sequence length="89" mass="10085">MTVRLEGTLTVAPNDIEAARAALPEHIRLSRAEPGCLAFEVEEREEGVFFVREAFEDEVAFAAHQARVPGTPWAKATERGERNYRRWSD</sequence>
<dbReference type="Proteomes" id="UP000563524">
    <property type="component" value="Unassembled WGS sequence"/>
</dbReference>
<dbReference type="EMBL" id="JACHOB010000006">
    <property type="protein sequence ID" value="MBB4660141.1"/>
    <property type="molecule type" value="Genomic_DNA"/>
</dbReference>
<evidence type="ECO:0000313" key="3">
    <source>
        <dbReference type="Proteomes" id="UP000563524"/>
    </source>
</evidence>
<evidence type="ECO:0000259" key="1">
    <source>
        <dbReference type="Pfam" id="PF03992"/>
    </source>
</evidence>
<name>A0A840I7A0_9PROT</name>
<evidence type="ECO:0000313" key="2">
    <source>
        <dbReference type="EMBL" id="MBB4660141.1"/>
    </source>
</evidence>
<keyword evidence="3" id="KW-1185">Reference proteome</keyword>
<keyword evidence="2" id="KW-0560">Oxidoreductase</keyword>
<keyword evidence="2" id="KW-0503">Monooxygenase</keyword>
<dbReference type="Pfam" id="PF03992">
    <property type="entry name" value="ABM"/>
    <property type="match status" value="1"/>
</dbReference>
<comment type="caution">
    <text evidence="2">The sequence shown here is derived from an EMBL/GenBank/DDBJ whole genome shotgun (WGS) entry which is preliminary data.</text>
</comment>
<dbReference type="SUPFAM" id="SSF54909">
    <property type="entry name" value="Dimeric alpha+beta barrel"/>
    <property type="match status" value="1"/>
</dbReference>
<accession>A0A840I7A0</accession>
<dbReference type="RefSeq" id="WP_183819422.1">
    <property type="nucleotide sequence ID" value="NZ_JACHOB010000006.1"/>
</dbReference>